<dbReference type="Pfam" id="PF13387">
    <property type="entry name" value="Lnb_N"/>
    <property type="match status" value="1"/>
</dbReference>
<keyword evidence="4" id="KW-1185">Reference proteome</keyword>
<reference evidence="3 4" key="1">
    <citation type="submission" date="2024-04" db="EMBL/GenBank/DDBJ databases">
        <title>Draft genome sequence of Pseudophaeobacter arcticus NBRC 116598.</title>
        <authorList>
            <person name="Miyakawa T."/>
            <person name="Kusuya Y."/>
            <person name="Miura T."/>
        </authorList>
    </citation>
    <scope>NUCLEOTIDE SEQUENCE [LARGE SCALE GENOMIC DNA]</scope>
    <source>
        <strain evidence="3 4">SU-CL00105</strain>
    </source>
</reference>
<organism evidence="3 4">
    <name type="scientific">Pseudophaeobacter arcticus</name>
    <dbReference type="NCBI Taxonomy" id="385492"/>
    <lineage>
        <taxon>Bacteria</taxon>
        <taxon>Pseudomonadati</taxon>
        <taxon>Pseudomonadota</taxon>
        <taxon>Alphaproteobacteria</taxon>
        <taxon>Rhodobacterales</taxon>
        <taxon>Paracoccaceae</taxon>
        <taxon>Pseudophaeobacter</taxon>
    </lineage>
</organism>
<dbReference type="EMBL" id="BAABWU010000007">
    <property type="protein sequence ID" value="GAA6196615.1"/>
    <property type="molecule type" value="Genomic_DNA"/>
</dbReference>
<protein>
    <submittedName>
        <fullName evidence="3">DUF4105 domain-containing protein</fullName>
    </submittedName>
</protein>
<comment type="caution">
    <text evidence="3">The sequence shown here is derived from an EMBL/GenBank/DDBJ whole genome shotgun (WGS) entry which is preliminary data.</text>
</comment>
<dbReference type="InterPro" id="IPR025178">
    <property type="entry name" value="Lnb_N"/>
</dbReference>
<proteinExistence type="predicted"/>
<accession>A0ABQ0AL97</accession>
<sequence>MTQIFYRGGLAVLCLTIVLSGCWAALALWYRLPFGAATRLIIATGFALLALAVILGLFRPRRLRGLATYCLALAAVITWWISLTPPADRNWAKDVERQVTGQLSGSTLTLENIRNFTWRSPTDFDANWETRSYDLDQLESVDLFLSYWSGKTIAHMIISFGFADGEQLAWSVEVRRQIGGGFSPLADMFKTNTLSLIAADERDLLGTRTNARGEDVQLYRTNTSPQKARALLLHYVTAANQLAAQPQWYNSLFTNCTTVVFQMIRTIVGDVPLDWRVIANGYLPEYAYDAGVLNSRLRLQELTEKGRITARAQAHGITPDYSQIIRRGVPSPLHK</sequence>
<evidence type="ECO:0000313" key="4">
    <source>
        <dbReference type="Proteomes" id="UP001441944"/>
    </source>
</evidence>
<keyword evidence="1" id="KW-0472">Membrane</keyword>
<evidence type="ECO:0000259" key="2">
    <source>
        <dbReference type="Pfam" id="PF13387"/>
    </source>
</evidence>
<evidence type="ECO:0000313" key="3">
    <source>
        <dbReference type="EMBL" id="GAA6196615.1"/>
    </source>
</evidence>
<feature type="transmembrane region" description="Helical" evidence="1">
    <location>
        <begin position="40"/>
        <end position="58"/>
    </location>
</feature>
<keyword evidence="1" id="KW-1133">Transmembrane helix</keyword>
<dbReference type="PROSITE" id="PS51257">
    <property type="entry name" value="PROKAR_LIPOPROTEIN"/>
    <property type="match status" value="1"/>
</dbReference>
<dbReference type="Proteomes" id="UP001441944">
    <property type="component" value="Unassembled WGS sequence"/>
</dbReference>
<feature type="transmembrane region" description="Helical" evidence="1">
    <location>
        <begin position="65"/>
        <end position="83"/>
    </location>
</feature>
<keyword evidence="1" id="KW-0812">Transmembrane</keyword>
<gene>
    <name evidence="3" type="ORF">NBRC116598_20590</name>
</gene>
<name>A0ABQ0AL97_9RHOB</name>
<evidence type="ECO:0000256" key="1">
    <source>
        <dbReference type="SAM" id="Phobius"/>
    </source>
</evidence>
<dbReference type="RefSeq" id="WP_353399652.1">
    <property type="nucleotide sequence ID" value="NZ_BAABWU010000007.1"/>
</dbReference>
<feature type="domain" description="Lnb N-terminal periplasmic" evidence="2">
    <location>
        <begin position="126"/>
        <end position="280"/>
    </location>
</feature>